<feature type="compositionally biased region" description="Basic and acidic residues" evidence="5">
    <location>
        <begin position="90"/>
        <end position="103"/>
    </location>
</feature>
<dbReference type="GO" id="GO:0005634">
    <property type="term" value="C:nucleus"/>
    <property type="evidence" value="ECO:0007669"/>
    <property type="project" value="UniProtKB-SubCell"/>
</dbReference>
<reference evidence="7 8" key="1">
    <citation type="submission" date="2020-08" db="EMBL/GenBank/DDBJ databases">
        <title>Aphidius gifuensis genome sequencing and assembly.</title>
        <authorList>
            <person name="Du Z."/>
        </authorList>
    </citation>
    <scope>NUCLEOTIDE SEQUENCE [LARGE SCALE GENOMIC DNA]</scope>
    <source>
        <strain evidence="7">YNYX2018</strain>
        <tissue evidence="7">Adults</tissue>
    </source>
</reference>
<comment type="similarity">
    <text evidence="2">Belongs to the HDGF family.</text>
</comment>
<evidence type="ECO:0000256" key="5">
    <source>
        <dbReference type="SAM" id="MobiDB-lite"/>
    </source>
</evidence>
<keyword evidence="4" id="KW-0539">Nucleus</keyword>
<comment type="caution">
    <text evidence="7">The sequence shown here is derived from an EMBL/GenBank/DDBJ whole genome shotgun (WGS) entry which is preliminary data.</text>
</comment>
<keyword evidence="3" id="KW-0175">Coiled coil</keyword>
<dbReference type="PANTHER" id="PTHR12550:SF70">
    <property type="entry name" value="JIL-1 ANCHORING AND STABILIZING PROTEIN, ISOFORM A"/>
    <property type="match status" value="1"/>
</dbReference>
<dbReference type="Gene3D" id="2.30.30.140">
    <property type="match status" value="1"/>
</dbReference>
<evidence type="ECO:0000256" key="1">
    <source>
        <dbReference type="ARBA" id="ARBA00004123"/>
    </source>
</evidence>
<dbReference type="SMART" id="SM00293">
    <property type="entry name" value="PWWP"/>
    <property type="match status" value="1"/>
</dbReference>
<evidence type="ECO:0000313" key="8">
    <source>
        <dbReference type="Proteomes" id="UP000639338"/>
    </source>
</evidence>
<evidence type="ECO:0000259" key="6">
    <source>
        <dbReference type="PROSITE" id="PS50812"/>
    </source>
</evidence>
<dbReference type="PANTHER" id="PTHR12550">
    <property type="entry name" value="HEPATOMA-DERIVED GROWTH FACTOR-RELATED"/>
    <property type="match status" value="1"/>
</dbReference>
<dbReference type="PROSITE" id="PS50812">
    <property type="entry name" value="PWWP"/>
    <property type="match status" value="1"/>
</dbReference>
<accession>A0A835CQI9</accession>
<evidence type="ECO:0000256" key="2">
    <source>
        <dbReference type="ARBA" id="ARBA00005309"/>
    </source>
</evidence>
<feature type="compositionally biased region" description="Polar residues" evidence="5">
    <location>
        <begin position="185"/>
        <end position="198"/>
    </location>
</feature>
<gene>
    <name evidence="7" type="ORF">HCN44_001637</name>
</gene>
<dbReference type="OrthoDB" id="62853at2759"/>
<keyword evidence="8" id="KW-1185">Reference proteome</keyword>
<feature type="domain" description="PWWP" evidence="6">
    <location>
        <begin position="9"/>
        <end position="64"/>
    </location>
</feature>
<feature type="region of interest" description="Disordered" evidence="5">
    <location>
        <begin position="88"/>
        <end position="277"/>
    </location>
</feature>
<dbReference type="SUPFAM" id="SSF140576">
    <property type="entry name" value="HIV integrase-binding domain"/>
    <property type="match status" value="1"/>
</dbReference>
<feature type="compositionally biased region" description="Basic and acidic residues" evidence="5">
    <location>
        <begin position="258"/>
        <end position="277"/>
    </location>
</feature>
<dbReference type="EMBL" id="JACMRX010000003">
    <property type="protein sequence ID" value="KAF7992312.1"/>
    <property type="molecule type" value="Genomic_DNA"/>
</dbReference>
<dbReference type="InterPro" id="IPR000313">
    <property type="entry name" value="PWWP_dom"/>
</dbReference>
<evidence type="ECO:0000256" key="4">
    <source>
        <dbReference type="ARBA" id="ARBA00023242"/>
    </source>
</evidence>
<name>A0A835CQI9_APHGI</name>
<comment type="subcellular location">
    <subcellularLocation>
        <location evidence="1">Nucleus</location>
    </subcellularLocation>
</comment>
<dbReference type="InterPro" id="IPR036218">
    <property type="entry name" value="HIVI-bd_sf"/>
</dbReference>
<dbReference type="Proteomes" id="UP000639338">
    <property type="component" value="Unassembled WGS sequence"/>
</dbReference>
<dbReference type="CDD" id="cd05834">
    <property type="entry name" value="PWWP_HRP"/>
    <property type="match status" value="1"/>
</dbReference>
<protein>
    <recommendedName>
        <fullName evidence="6">PWWP domain-containing protein</fullName>
    </recommendedName>
</protein>
<evidence type="ECO:0000256" key="3">
    <source>
        <dbReference type="ARBA" id="ARBA00023054"/>
    </source>
</evidence>
<dbReference type="Gene3D" id="1.20.930.10">
    <property type="entry name" value="Conserved domain common to transcription factors TFIIS, elongin A, CRSP70"/>
    <property type="match status" value="1"/>
</dbReference>
<dbReference type="Pfam" id="PF11467">
    <property type="entry name" value="LEDGF"/>
    <property type="match status" value="1"/>
</dbReference>
<proteinExistence type="inferred from homology"/>
<dbReference type="AlphaFoldDB" id="A0A835CQI9"/>
<organism evidence="7 8">
    <name type="scientific">Aphidius gifuensis</name>
    <name type="common">Parasitoid wasp</name>
    <dbReference type="NCBI Taxonomy" id="684658"/>
    <lineage>
        <taxon>Eukaryota</taxon>
        <taxon>Metazoa</taxon>
        <taxon>Ecdysozoa</taxon>
        <taxon>Arthropoda</taxon>
        <taxon>Hexapoda</taxon>
        <taxon>Insecta</taxon>
        <taxon>Pterygota</taxon>
        <taxon>Neoptera</taxon>
        <taxon>Endopterygota</taxon>
        <taxon>Hymenoptera</taxon>
        <taxon>Apocrita</taxon>
        <taxon>Ichneumonoidea</taxon>
        <taxon>Braconidae</taxon>
        <taxon>Aphidiinae</taxon>
        <taxon>Aphidius</taxon>
    </lineage>
</organism>
<sequence length="470" mass="53393">MKLIKKFSPGDKVFAKVRGYPPWPARVEEVTDGHTKNAKYKVFFYGTGETASCKCDELFTYHENKEKYGKHLKRKAFHEGMQQLEQELNNDQRKEPELPKETNESFAEQAEIESSEPIEKEPTPPPPATPAAQSTASLDSDLETGPLVIDEGDKKKQFKRKSLATPAGLDSLEPKKKRARGKAWTSAQNTPRQDPTNESLEEMAGKEVVSRSGRKIKPKRFADFSSSDEFDTENSGRGRGKNKLDDLMDNQSTPSSEVAKKRTNLEKDDKKVADKESLLQKQQHKLRWLRMEHQLLTCDAQIKSNLGLESADADKCISAMEEMLNLPIDPLMLKKHSHIVETIKRLRRYIGNLTEWKLEEEDMLTFKQKAESIRQKAEQIYGKFKALFTIPENQTFWELFSDQLNVFKDLTKDMPEEKVYALMCDPSTSSSSDANVTDVMMDDSFAMNESNTTDLLNQSTLSTSVTATAK</sequence>
<dbReference type="SUPFAM" id="SSF63748">
    <property type="entry name" value="Tudor/PWWP/MBT"/>
    <property type="match status" value="1"/>
</dbReference>
<dbReference type="InterPro" id="IPR021567">
    <property type="entry name" value="LEDGF_IBD"/>
</dbReference>
<dbReference type="Pfam" id="PF00855">
    <property type="entry name" value="PWWP"/>
    <property type="match status" value="1"/>
</dbReference>
<dbReference type="InterPro" id="IPR035441">
    <property type="entry name" value="TFIIS/LEDGF_dom_sf"/>
</dbReference>
<evidence type="ECO:0000313" key="7">
    <source>
        <dbReference type="EMBL" id="KAF7992312.1"/>
    </source>
</evidence>